<gene>
    <name evidence="1" type="ORF">CAP51_16990</name>
</gene>
<keyword evidence="2" id="KW-1185">Reference proteome</keyword>
<dbReference type="RefSeq" id="WP_087621956.1">
    <property type="nucleotide sequence ID" value="NZ_NEXX01000010.1"/>
</dbReference>
<dbReference type="AlphaFoldDB" id="A0A1Z9YTF4"/>
<evidence type="ECO:0000313" key="1">
    <source>
        <dbReference type="EMBL" id="OUY05506.1"/>
    </source>
</evidence>
<evidence type="ECO:0000313" key="2">
    <source>
        <dbReference type="Proteomes" id="UP000196536"/>
    </source>
</evidence>
<comment type="caution">
    <text evidence="1">The sequence shown here is derived from an EMBL/GenBank/DDBJ whole genome shotgun (WGS) entry which is preliminary data.</text>
</comment>
<dbReference type="Proteomes" id="UP000196536">
    <property type="component" value="Unassembled WGS sequence"/>
</dbReference>
<reference evidence="1 2" key="1">
    <citation type="submission" date="2017-05" db="EMBL/GenBank/DDBJ databases">
        <title>Acinetobacter populi ANC 5415 (= PBJ7), whole genome shotgun sequencing project.</title>
        <authorList>
            <person name="Nemec A."/>
            <person name="Radolfova-Krizova L."/>
        </authorList>
    </citation>
    <scope>NUCLEOTIDE SEQUENCE [LARGE SCALE GENOMIC DNA]</scope>
    <source>
        <strain evidence="1 2">PBJ7</strain>
    </source>
</reference>
<organism evidence="1 2">
    <name type="scientific">Acinetobacter populi</name>
    <dbReference type="NCBI Taxonomy" id="1582270"/>
    <lineage>
        <taxon>Bacteria</taxon>
        <taxon>Pseudomonadati</taxon>
        <taxon>Pseudomonadota</taxon>
        <taxon>Gammaproteobacteria</taxon>
        <taxon>Moraxellales</taxon>
        <taxon>Moraxellaceae</taxon>
        <taxon>Acinetobacter</taxon>
    </lineage>
</organism>
<dbReference type="EMBL" id="NEXX01000010">
    <property type="protein sequence ID" value="OUY05506.1"/>
    <property type="molecule type" value="Genomic_DNA"/>
</dbReference>
<dbReference type="OrthoDB" id="6692083at2"/>
<proteinExistence type="predicted"/>
<accession>A0A1Z9YTF4</accession>
<sequence>MQLIQFDINSLDCCSVDAKDVEYKDIIDYEVTREAVCSLIFALARQAKIASHAEQQIIKENQEKLTHIRENLQIHDAESMQKILAEIVLIRQKLAS</sequence>
<protein>
    <submittedName>
        <fullName evidence="1">Uncharacterized protein</fullName>
    </submittedName>
</protein>
<name>A0A1Z9YTF4_9GAMM</name>